<dbReference type="GO" id="GO:0016787">
    <property type="term" value="F:hydrolase activity"/>
    <property type="evidence" value="ECO:0007669"/>
    <property type="project" value="UniProtKB-KW"/>
</dbReference>
<evidence type="ECO:0000313" key="3">
    <source>
        <dbReference type="EMBL" id="WIX99207.1"/>
    </source>
</evidence>
<dbReference type="InterPro" id="IPR036380">
    <property type="entry name" value="Isochorismatase-like_sf"/>
</dbReference>
<accession>A0A9Y2NH09</accession>
<dbReference type="AlphaFoldDB" id="A0A9Y2NH09"/>
<evidence type="ECO:0000256" key="1">
    <source>
        <dbReference type="ARBA" id="ARBA00022801"/>
    </source>
</evidence>
<dbReference type="InterPro" id="IPR000868">
    <property type="entry name" value="Isochorismatase-like_dom"/>
</dbReference>
<dbReference type="InterPro" id="IPR050272">
    <property type="entry name" value="Isochorismatase-like_hydrls"/>
</dbReference>
<dbReference type="RefSeq" id="WP_285995690.1">
    <property type="nucleotide sequence ID" value="NZ_CP127295.1"/>
</dbReference>
<dbReference type="PANTHER" id="PTHR43540">
    <property type="entry name" value="PEROXYUREIDOACRYLATE/UREIDOACRYLATE AMIDOHYDROLASE-RELATED"/>
    <property type="match status" value="1"/>
</dbReference>
<dbReference type="Gene3D" id="3.40.50.850">
    <property type="entry name" value="Isochorismatase-like"/>
    <property type="match status" value="1"/>
</dbReference>
<dbReference type="SUPFAM" id="SSF52499">
    <property type="entry name" value="Isochorismatase-like hydrolases"/>
    <property type="match status" value="1"/>
</dbReference>
<protein>
    <submittedName>
        <fullName evidence="3">Cysteine hydrolase</fullName>
    </submittedName>
</protein>
<dbReference type="Proteomes" id="UP001239397">
    <property type="component" value="Chromosome"/>
</dbReference>
<gene>
    <name evidence="3" type="ORF">QRX60_34870</name>
</gene>
<name>A0A9Y2NH09_9PSEU</name>
<sequence>MPDQTTTLDPTRTALLVMDYQEGIVGQLPDTGPLLDRVAGAIDDVRGHGGHVGWVRVAFEDAEFAAVPETSMFAAFAASDQLRAAMRADAPGTQIHARLAPRADDILVRKIRVGAFSTTDLEQQLEKRGITTLVLAGISTSGVVLSTVREAMDRDYRIVVLRDACADREQETHDFLTGTLFPRTATVVDVAGLGGLWAVQ</sequence>
<organism evidence="3 4">
    <name type="scientific">Amycolatopsis mongoliensis</name>
    <dbReference type="NCBI Taxonomy" id="715475"/>
    <lineage>
        <taxon>Bacteria</taxon>
        <taxon>Bacillati</taxon>
        <taxon>Actinomycetota</taxon>
        <taxon>Actinomycetes</taxon>
        <taxon>Pseudonocardiales</taxon>
        <taxon>Pseudonocardiaceae</taxon>
        <taxon>Amycolatopsis</taxon>
    </lineage>
</organism>
<feature type="domain" description="Isochorismatase-like" evidence="2">
    <location>
        <begin position="13"/>
        <end position="191"/>
    </location>
</feature>
<dbReference type="Pfam" id="PF00857">
    <property type="entry name" value="Isochorismatase"/>
    <property type="match status" value="1"/>
</dbReference>
<dbReference type="EMBL" id="CP127295">
    <property type="protein sequence ID" value="WIX99207.1"/>
    <property type="molecule type" value="Genomic_DNA"/>
</dbReference>
<dbReference type="KEGG" id="amog:QRX60_34870"/>
<proteinExistence type="predicted"/>
<dbReference type="CDD" id="cd00431">
    <property type="entry name" value="cysteine_hydrolases"/>
    <property type="match status" value="1"/>
</dbReference>
<keyword evidence="4" id="KW-1185">Reference proteome</keyword>
<keyword evidence="1 3" id="KW-0378">Hydrolase</keyword>
<evidence type="ECO:0000259" key="2">
    <source>
        <dbReference type="Pfam" id="PF00857"/>
    </source>
</evidence>
<evidence type="ECO:0000313" key="4">
    <source>
        <dbReference type="Proteomes" id="UP001239397"/>
    </source>
</evidence>
<dbReference type="PANTHER" id="PTHR43540:SF7">
    <property type="entry name" value="ISOCHORISMATASE FAMILY PROTEIN YECD"/>
    <property type="match status" value="1"/>
</dbReference>
<reference evidence="3 4" key="1">
    <citation type="submission" date="2023-06" db="EMBL/GenBank/DDBJ databases">
        <authorList>
            <person name="Oyuntsetseg B."/>
            <person name="Kim S.B."/>
        </authorList>
    </citation>
    <scope>NUCLEOTIDE SEQUENCE [LARGE SCALE GENOMIC DNA]</scope>
    <source>
        <strain evidence="3 4">4-36</strain>
    </source>
</reference>